<dbReference type="Proteomes" id="UP001595778">
    <property type="component" value="Unassembled WGS sequence"/>
</dbReference>
<dbReference type="Gene3D" id="3.30.1490.20">
    <property type="entry name" value="ATP-grasp fold, A domain"/>
    <property type="match status" value="1"/>
</dbReference>
<dbReference type="Pfam" id="PF01326">
    <property type="entry name" value="PPDK_N"/>
    <property type="match status" value="1"/>
</dbReference>
<dbReference type="InterPro" id="IPR008279">
    <property type="entry name" value="PEP-util_enz_mobile_dom"/>
</dbReference>
<keyword evidence="5" id="KW-1185">Reference proteome</keyword>
<feature type="compositionally biased region" description="Basic residues" evidence="1">
    <location>
        <begin position="423"/>
        <end position="433"/>
    </location>
</feature>
<dbReference type="InterPro" id="IPR002192">
    <property type="entry name" value="PPDK_AMP/ATP-bd"/>
</dbReference>
<dbReference type="PANTHER" id="PTHR43615:SF1">
    <property type="entry name" value="PPDK_N DOMAIN-CONTAINING PROTEIN"/>
    <property type="match status" value="1"/>
</dbReference>
<dbReference type="RefSeq" id="WP_376976723.1">
    <property type="nucleotide sequence ID" value="NZ_JBHSDQ010000002.1"/>
</dbReference>
<dbReference type="SUPFAM" id="SSF52009">
    <property type="entry name" value="Phosphohistidine domain"/>
    <property type="match status" value="1"/>
</dbReference>
<evidence type="ECO:0000313" key="4">
    <source>
        <dbReference type="EMBL" id="MFC4395561.1"/>
    </source>
</evidence>
<accession>A0ABV8WK06</accession>
<evidence type="ECO:0000259" key="2">
    <source>
        <dbReference type="Pfam" id="PF00391"/>
    </source>
</evidence>
<feature type="domain" description="Pyruvate phosphate dikinase AMP/ATP-binding" evidence="3">
    <location>
        <begin position="31"/>
        <end position="315"/>
    </location>
</feature>
<dbReference type="Gene3D" id="3.30.470.20">
    <property type="entry name" value="ATP-grasp fold, B domain"/>
    <property type="match status" value="2"/>
</dbReference>
<feature type="domain" description="PEP-utilising enzyme mobile" evidence="2">
    <location>
        <begin position="827"/>
        <end position="897"/>
    </location>
</feature>
<gene>
    <name evidence="4" type="ORF">ACFO0G_05610</name>
</gene>
<dbReference type="InterPro" id="IPR013815">
    <property type="entry name" value="ATP_grasp_subdomain_1"/>
</dbReference>
<feature type="region of interest" description="Disordered" evidence="1">
    <location>
        <begin position="421"/>
        <end position="441"/>
    </location>
</feature>
<evidence type="ECO:0000259" key="3">
    <source>
        <dbReference type="Pfam" id="PF01326"/>
    </source>
</evidence>
<dbReference type="PANTHER" id="PTHR43615">
    <property type="entry name" value="PHOSPHOENOLPYRUVATE SYNTHASE-RELATED"/>
    <property type="match status" value="1"/>
</dbReference>
<protein>
    <submittedName>
        <fullName evidence="4">PEP/pyruvate-binding domain-containing protein</fullName>
    </submittedName>
</protein>
<feature type="compositionally biased region" description="Basic and acidic residues" evidence="1">
    <location>
        <begin position="84"/>
        <end position="104"/>
    </location>
</feature>
<dbReference type="SUPFAM" id="SSF56059">
    <property type="entry name" value="Glutathione synthetase ATP-binding domain-like"/>
    <property type="match status" value="1"/>
</dbReference>
<dbReference type="InterPro" id="IPR051549">
    <property type="entry name" value="PEP_Utilizing_Enz"/>
</dbReference>
<reference evidence="5" key="1">
    <citation type="journal article" date="2019" name="Int. J. Syst. Evol. Microbiol.">
        <title>The Global Catalogue of Microorganisms (GCM) 10K type strain sequencing project: providing services to taxonomists for standard genome sequencing and annotation.</title>
        <authorList>
            <consortium name="The Broad Institute Genomics Platform"/>
            <consortium name="The Broad Institute Genome Sequencing Center for Infectious Disease"/>
            <person name="Wu L."/>
            <person name="Ma J."/>
        </authorList>
    </citation>
    <scope>NUCLEOTIDE SEQUENCE [LARGE SCALE GENOMIC DNA]</scope>
    <source>
        <strain evidence="5">PJ61</strain>
    </source>
</reference>
<name>A0ABV8WK06_9MICC</name>
<feature type="region of interest" description="Disordered" evidence="1">
    <location>
        <begin position="80"/>
        <end position="104"/>
    </location>
</feature>
<evidence type="ECO:0000313" key="5">
    <source>
        <dbReference type="Proteomes" id="UP001595778"/>
    </source>
</evidence>
<evidence type="ECO:0000256" key="1">
    <source>
        <dbReference type="SAM" id="MobiDB-lite"/>
    </source>
</evidence>
<dbReference type="Gene3D" id="3.50.30.10">
    <property type="entry name" value="Phosphohistidine domain"/>
    <property type="match status" value="1"/>
</dbReference>
<comment type="caution">
    <text evidence="4">The sequence shown here is derived from an EMBL/GenBank/DDBJ whole genome shotgun (WGS) entry which is preliminary data.</text>
</comment>
<proteinExistence type="predicted"/>
<dbReference type="InterPro" id="IPR036637">
    <property type="entry name" value="Phosphohistidine_dom_sf"/>
</dbReference>
<dbReference type="EMBL" id="JBHSDQ010000002">
    <property type="protein sequence ID" value="MFC4395561.1"/>
    <property type="molecule type" value="Genomic_DNA"/>
</dbReference>
<dbReference type="Pfam" id="PF00391">
    <property type="entry name" value="PEP-utilizers"/>
    <property type="match status" value="1"/>
</dbReference>
<organism evidence="4 5">
    <name type="scientific">Arthrobacter sedimenti</name>
    <dbReference type="NCBI Taxonomy" id="2694931"/>
    <lineage>
        <taxon>Bacteria</taxon>
        <taxon>Bacillati</taxon>
        <taxon>Actinomycetota</taxon>
        <taxon>Actinomycetes</taxon>
        <taxon>Micrococcales</taxon>
        <taxon>Micrococcaceae</taxon>
        <taxon>Arthrobacter</taxon>
    </lineage>
</organism>
<sequence length="901" mass="96201">MASVTPVHGQGGAGTGLVADLKDLAAASLATVGGKALNLGRLAAAGFPVPRGFCLTTDAYRLAVPEEMDAIAARLGGMNGFDQEEQHDGGRGLPDEERNQLARSARETMAAAPIPPEVEAAITDAYTAMGGGPVAVRSSATSEDLPFASFAGQQDSFMDVVGPDAVVQAVRNCWASLWTDRAVAYRAANRISQREVSLAVVIQRMVPAVTAGVLFTANPVTGTRTQTVINASAGPGQAVVSGAVNPDHFVLDSASGQVLQRPQDGGPALTDAKPRELVSLGNAAQKLLAAPQDVEWVIDGGGKAWLTQSRPITTLYPLPGEATPGPAADAQTHAYLCATLLQGLTRPITPMGLSVLGIMRNTKGPWKYASPGLRLYVDLTPVMRNKYGRRWLLRMLPLADGRSAAVFPALLEDPRFSVVRSTPGRRGRTRRRGAPAAGGKTKPVAGISSLWTIVALFPAMARAVLRPEAELRRARRYKKQLETLLKLAEPATPEQRLQHAEGVLGSTVDGIIESSLPGPSAGYVMLAAARRLLRGIARPRELEAVLRGLPHNVTTEMDLELWRLAVGVGQDPDARYMFMELRPDQLAARYRAGTLPRIAQESLRGFLARYGHRAVAEIDLGVPRWAEEPDHLLGMVTNYLRVQDPEQAPDRQFARAADHADERVRELVGKATARSRLRGQLVALCLRRVRQLSGLRELPKFYIVLVMAEMHRQLDAIGGELAKTGSIAAAGDVFFLDFDELRVALRGADLRKLVADRRRMYDVELRRRHVPRLLLSDGTDVEAAVAARTAALSQAAAVDRLTGTPASAGTATGRARVILDPVGAHVEPGEILVAPSTDPGWTPLFMTAGALVMEMGGVISHGAVVAREYGIPAVVGVADATTQLRDGQVVTVDGATGTVTW</sequence>